<sequence>MAGVLEFDPLPLLALLARPLPVLVFAAAKAVETTVLLSVSASCVATTDPPGNNVLVRTVVKVVTCDCAVLAAGALEDDPPLVSATELADGEDVDPVPEEGFGDEEAAATEELLCTGDAVEEAESWESPPSADVHDKDVVALGFRDVTLLLSDVETLLEVTVANSVAVGEEMQDMTLQQRGDLPKARSVARATHMHGNYVQRVVIK</sequence>
<proteinExistence type="predicted"/>
<evidence type="ECO:0000313" key="3">
    <source>
        <dbReference type="Proteomes" id="UP000194127"/>
    </source>
</evidence>
<feature type="signal peptide" evidence="1">
    <location>
        <begin position="1"/>
        <end position="26"/>
    </location>
</feature>
<dbReference type="RefSeq" id="XP_024342415.1">
    <property type="nucleotide sequence ID" value="XM_024478640.1"/>
</dbReference>
<name>A0A1X6NAI8_9APHY</name>
<protein>
    <recommendedName>
        <fullName evidence="4">Secreted protein</fullName>
    </recommendedName>
</protein>
<evidence type="ECO:0008006" key="4">
    <source>
        <dbReference type="Google" id="ProtNLM"/>
    </source>
</evidence>
<organism evidence="2 3">
    <name type="scientific">Postia placenta MAD-698-R-SB12</name>
    <dbReference type="NCBI Taxonomy" id="670580"/>
    <lineage>
        <taxon>Eukaryota</taxon>
        <taxon>Fungi</taxon>
        <taxon>Dikarya</taxon>
        <taxon>Basidiomycota</taxon>
        <taxon>Agaricomycotina</taxon>
        <taxon>Agaricomycetes</taxon>
        <taxon>Polyporales</taxon>
        <taxon>Adustoporiaceae</taxon>
        <taxon>Rhodonia</taxon>
    </lineage>
</organism>
<dbReference type="EMBL" id="KZ110593">
    <property type="protein sequence ID" value="OSX65621.1"/>
    <property type="molecule type" value="Genomic_DNA"/>
</dbReference>
<gene>
    <name evidence="2" type="ORF">POSPLADRAFT_1044947</name>
</gene>
<evidence type="ECO:0000256" key="1">
    <source>
        <dbReference type="SAM" id="SignalP"/>
    </source>
</evidence>
<dbReference type="OrthoDB" id="10331434at2759"/>
<evidence type="ECO:0000313" key="2">
    <source>
        <dbReference type="EMBL" id="OSX65621.1"/>
    </source>
</evidence>
<dbReference type="AlphaFoldDB" id="A0A1X6NAI8"/>
<keyword evidence="1" id="KW-0732">Signal</keyword>
<dbReference type="Proteomes" id="UP000194127">
    <property type="component" value="Unassembled WGS sequence"/>
</dbReference>
<accession>A0A1X6NAI8</accession>
<keyword evidence="3" id="KW-1185">Reference proteome</keyword>
<feature type="chain" id="PRO_5010887953" description="Secreted protein" evidence="1">
    <location>
        <begin position="27"/>
        <end position="205"/>
    </location>
</feature>
<dbReference type="GeneID" id="36323590"/>
<reference evidence="2 3" key="1">
    <citation type="submission" date="2017-04" db="EMBL/GenBank/DDBJ databases">
        <title>Genome Sequence of the Model Brown-Rot Fungus Postia placenta SB12.</title>
        <authorList>
            <consortium name="DOE Joint Genome Institute"/>
            <person name="Gaskell J."/>
            <person name="Kersten P."/>
            <person name="Larrondo L.F."/>
            <person name="Canessa P."/>
            <person name="Martinez D."/>
            <person name="Hibbett D."/>
            <person name="Schmoll M."/>
            <person name="Kubicek C.P."/>
            <person name="Martinez A.T."/>
            <person name="Yadav J."/>
            <person name="Master E."/>
            <person name="Magnuson J.K."/>
            <person name="James T."/>
            <person name="Yaver D."/>
            <person name="Berka R."/>
            <person name="Labutti K."/>
            <person name="Lipzen A."/>
            <person name="Aerts A."/>
            <person name="Barry K."/>
            <person name="Henrissat B."/>
            <person name="Blanchette R."/>
            <person name="Grigoriev I."/>
            <person name="Cullen D."/>
        </authorList>
    </citation>
    <scope>NUCLEOTIDE SEQUENCE [LARGE SCALE GENOMIC DNA]</scope>
    <source>
        <strain evidence="2 3">MAD-698-R-SB12</strain>
    </source>
</reference>